<dbReference type="Proteomes" id="UP001168575">
    <property type="component" value="Unassembled WGS sequence"/>
</dbReference>
<protein>
    <submittedName>
        <fullName evidence="1">Uncharacterized protein</fullName>
    </submittedName>
</protein>
<accession>A0AA43UBB2</accession>
<organism evidence="1 2">
    <name type="scientific">Phoenicibacter congonensis</name>
    <dbReference type="NCBI Taxonomy" id="1944646"/>
    <lineage>
        <taxon>Bacteria</taxon>
        <taxon>Bacillati</taxon>
        <taxon>Actinomycetota</taxon>
        <taxon>Coriobacteriia</taxon>
        <taxon>Eggerthellales</taxon>
        <taxon>Eggerthellaceae</taxon>
        <taxon>Phoenicibacter</taxon>
    </lineage>
</organism>
<gene>
    <name evidence="1" type="ORF">Q3982_07040</name>
</gene>
<dbReference type="AlphaFoldDB" id="A0AA43UBB2"/>
<proteinExistence type="predicted"/>
<dbReference type="EMBL" id="JAUMVS010000161">
    <property type="protein sequence ID" value="MDO4842412.1"/>
    <property type="molecule type" value="Genomic_DNA"/>
</dbReference>
<name>A0AA43UBB2_9ACTN</name>
<evidence type="ECO:0000313" key="1">
    <source>
        <dbReference type="EMBL" id="MDO4842412.1"/>
    </source>
</evidence>
<keyword evidence="2" id="KW-1185">Reference proteome</keyword>
<sequence>MEDLANKPKMRGKLYIDTGNGCFSSDLSEMQLKTVIAILDIHQHPDGSVTAHCDESLEISWRSDLNPLHCYGPVIDYTRQAPGVTPQNAEISCF</sequence>
<reference evidence="1" key="1">
    <citation type="submission" date="2023-07" db="EMBL/GenBank/DDBJ databases">
        <title>Between Cages and Wild: Unraveling the Impact of Captivity on Animal Microbiomes and Antimicrobial Resistance.</title>
        <authorList>
            <person name="Schmartz G.P."/>
            <person name="Rehner J."/>
            <person name="Schuff M.J."/>
            <person name="Becker S.L."/>
            <person name="Kravczyk M."/>
            <person name="Gurevich A."/>
            <person name="Francke R."/>
            <person name="Mueller R."/>
            <person name="Keller V."/>
            <person name="Keller A."/>
        </authorList>
    </citation>
    <scope>NUCLEOTIDE SEQUENCE</scope>
    <source>
        <strain evidence="1">S12M_St_49</strain>
    </source>
</reference>
<comment type="caution">
    <text evidence="1">The sequence shown here is derived from an EMBL/GenBank/DDBJ whole genome shotgun (WGS) entry which is preliminary data.</text>
</comment>
<evidence type="ECO:0000313" key="2">
    <source>
        <dbReference type="Proteomes" id="UP001168575"/>
    </source>
</evidence>